<dbReference type="RefSeq" id="WP_246409133.1">
    <property type="nucleotide sequence ID" value="NZ_JACHIP010000004.1"/>
</dbReference>
<dbReference type="InterPro" id="IPR039426">
    <property type="entry name" value="TonB-dep_rcpt-like"/>
</dbReference>
<dbReference type="GO" id="GO:0009279">
    <property type="term" value="C:cell outer membrane"/>
    <property type="evidence" value="ECO:0007669"/>
    <property type="project" value="UniProtKB-SubCell"/>
</dbReference>
<dbReference type="GO" id="GO:0015344">
    <property type="term" value="F:siderophore uptake transmembrane transporter activity"/>
    <property type="evidence" value="ECO:0007669"/>
    <property type="project" value="TreeGrafter"/>
</dbReference>
<feature type="domain" description="TonB-dependent transporter Oar-like beta-barrel" evidence="9">
    <location>
        <begin position="255"/>
        <end position="1195"/>
    </location>
</feature>
<keyword evidence="7" id="KW-0732">Signal</keyword>
<dbReference type="InterPro" id="IPR012910">
    <property type="entry name" value="Plug_dom"/>
</dbReference>
<evidence type="ECO:0008006" key="12">
    <source>
        <dbReference type="Google" id="ProtNLM"/>
    </source>
</evidence>
<evidence type="ECO:0000313" key="10">
    <source>
        <dbReference type="EMBL" id="MBB5058414.1"/>
    </source>
</evidence>
<dbReference type="SUPFAM" id="SSF49464">
    <property type="entry name" value="Carboxypeptidase regulatory domain-like"/>
    <property type="match status" value="1"/>
</dbReference>
<dbReference type="InterPro" id="IPR008969">
    <property type="entry name" value="CarboxyPept-like_regulatory"/>
</dbReference>
<comment type="subcellular location">
    <subcellularLocation>
        <location evidence="1">Cell outer membrane</location>
        <topology evidence="1">Multi-pass membrane protein</topology>
    </subcellularLocation>
</comment>
<keyword evidence="5" id="KW-0472">Membrane</keyword>
<gene>
    <name evidence="10" type="ORF">HDF16_003128</name>
</gene>
<protein>
    <recommendedName>
        <fullName evidence="12">TonB-dependent receptor-like protein</fullName>
    </recommendedName>
</protein>
<dbReference type="EMBL" id="JACHIP010000004">
    <property type="protein sequence ID" value="MBB5058414.1"/>
    <property type="molecule type" value="Genomic_DNA"/>
</dbReference>
<keyword evidence="2" id="KW-0813">Transport</keyword>
<dbReference type="PANTHER" id="PTHR30069:SF46">
    <property type="entry name" value="OAR PROTEIN"/>
    <property type="match status" value="1"/>
</dbReference>
<dbReference type="Pfam" id="PF13620">
    <property type="entry name" value="CarboxypepD_reg"/>
    <property type="match status" value="1"/>
</dbReference>
<evidence type="ECO:0000259" key="9">
    <source>
        <dbReference type="Pfam" id="PF25183"/>
    </source>
</evidence>
<evidence type="ECO:0000256" key="3">
    <source>
        <dbReference type="ARBA" id="ARBA00022452"/>
    </source>
</evidence>
<dbReference type="Gene3D" id="2.60.40.1120">
    <property type="entry name" value="Carboxypeptidase-like, regulatory domain"/>
    <property type="match status" value="1"/>
</dbReference>
<dbReference type="Gene3D" id="2.40.170.20">
    <property type="entry name" value="TonB-dependent receptor, beta-barrel domain"/>
    <property type="match status" value="1"/>
</dbReference>
<feature type="chain" id="PRO_5031468258" description="TonB-dependent receptor-like protein" evidence="7">
    <location>
        <begin position="35"/>
        <end position="1214"/>
    </location>
</feature>
<keyword evidence="11" id="KW-1185">Reference proteome</keyword>
<keyword evidence="4" id="KW-0812">Transmembrane</keyword>
<evidence type="ECO:0000256" key="2">
    <source>
        <dbReference type="ARBA" id="ARBA00022448"/>
    </source>
</evidence>
<dbReference type="AlphaFoldDB" id="A0A7W8E4M5"/>
<dbReference type="PANTHER" id="PTHR30069">
    <property type="entry name" value="TONB-DEPENDENT OUTER MEMBRANE RECEPTOR"/>
    <property type="match status" value="1"/>
</dbReference>
<feature type="signal peptide" evidence="7">
    <location>
        <begin position="1"/>
        <end position="34"/>
    </location>
</feature>
<name>A0A7W8E4M5_9BACT</name>
<evidence type="ECO:0000256" key="4">
    <source>
        <dbReference type="ARBA" id="ARBA00022692"/>
    </source>
</evidence>
<evidence type="ECO:0000256" key="7">
    <source>
        <dbReference type="SAM" id="SignalP"/>
    </source>
</evidence>
<sequence>MIKSNSTTFGRLRKFVQMALCLCVAIFAAQPAFSQADQGAITGTVTDSTGAVVPNAAVTVTSTDSGLVLKGTSDSSGVFVFSPLKIGTYTVSAVAPGFSTTTQENVTLHVQDRISLQISLKNGAENTEVTVTSAPPLLQTEEGSSGQVIESKTINDTPLNGRNWIFIAQLTAGVAPANGARGQKGGDFNANGQRAEQNNYIMDGVDNNVNVVDFFNGASYVVRPPPDALAEFKVQTGAYSSEFGHSAGAVVNASIKSGTNHIHGSAWEYIRNDAFDVREFFQGESPIAKYRQNQFGATLGLPIIKDKLFFFGDVEADRIVFGETHSGLSVPTAKERTGDFSELLNPALTSGNAAIQLYDPNPNANGSALVAGNRLDLDPNVTLDPVALKLLSLFPNPNIGAAGQTYNNFTSQTNTLDNTFQWDTRMDWNITSKDQAFGRYSYNHEPSTHPAALGSVLDGGGFGDTGQLVSLGENFAGSETHIFTPTLTNEFRFGYNYGHYAGLHENANNSGLATSLGLGGIPFAQNNGGLPFFSVGGLSNFGSPQFYATNEYENVYQILDNVTKVKGNHTFKAGVNIQRIRFSTSQPTQPRGTYTYTGVYTSKVGTSNTGFGIADLLTNNMNSAAISNVFTSDDVRFNRAFYVQDDWKASPRLTVNYGIRYDYSTPYLERHDNQAAFVPTNGPIASGGTGEYRIPISKQGVTLPTAFTRLLAADNIALTYTKNRYLVEPQKSNVAPRVGFAYKVTDKAVVHGGYGIFFGGLESTGYYPNFGENFPFEFDSGFAAGSCSAGASCKNNGFTLENGFTNAISKGLLNAIQQPTLRGGDAKVKTPYSEQYNLTVEYGISNSLVASVGYVGAVSRHLQTFPNPNGQVALTPNGFSGYVDAAGDKINPLQPYPHFGGFSYTAYRASANYNSLQGKLEKRLTNGLSFLSTYTWSHALDDAPTPLGSSNDNGYRSLNILGLGADYGPPGYDVRHRLTVNGNYELPFGKGRKYLNSGGIADYAIGGWSSSLVFRAQTGQPISISSSGFTDSIKNPDGTTTVTDSYTSPSGSGINAKRIADPFKSGGSPNIASDQTITCPTKVRTVINWYNPCSFTNPKSDDIGYSNAVYSDGTKVPNTVSGAAAFAYVGDARGQTYSPGYVRTDMSLFKAFPTFREQNLQFRADVFNLLNTPGYGAPSNNGVSQNGGQITGARTFQANTPDSRFFQFSLKYTF</sequence>
<keyword evidence="3" id="KW-1134">Transmembrane beta strand</keyword>
<accession>A0A7W8E4M5</accession>
<dbReference type="InterPro" id="IPR036942">
    <property type="entry name" value="Beta-barrel_TonB_sf"/>
</dbReference>
<dbReference type="SUPFAM" id="SSF56935">
    <property type="entry name" value="Porins"/>
    <property type="match status" value="1"/>
</dbReference>
<evidence type="ECO:0000313" key="11">
    <source>
        <dbReference type="Proteomes" id="UP000540989"/>
    </source>
</evidence>
<dbReference type="Pfam" id="PF07715">
    <property type="entry name" value="Plug"/>
    <property type="match status" value="1"/>
</dbReference>
<evidence type="ECO:0000256" key="6">
    <source>
        <dbReference type="ARBA" id="ARBA00023237"/>
    </source>
</evidence>
<dbReference type="Pfam" id="PF25183">
    <property type="entry name" value="OMP_b-brl_4"/>
    <property type="match status" value="1"/>
</dbReference>
<evidence type="ECO:0000256" key="5">
    <source>
        <dbReference type="ARBA" id="ARBA00023136"/>
    </source>
</evidence>
<comment type="caution">
    <text evidence="10">The sequence shown here is derived from an EMBL/GenBank/DDBJ whole genome shotgun (WGS) entry which is preliminary data.</text>
</comment>
<evidence type="ECO:0000256" key="1">
    <source>
        <dbReference type="ARBA" id="ARBA00004571"/>
    </source>
</evidence>
<evidence type="ECO:0000259" key="8">
    <source>
        <dbReference type="Pfam" id="PF07715"/>
    </source>
</evidence>
<dbReference type="InterPro" id="IPR057601">
    <property type="entry name" value="Oar-like_b-barrel"/>
</dbReference>
<keyword evidence="6" id="KW-0998">Cell outer membrane</keyword>
<proteinExistence type="predicted"/>
<reference evidence="10 11" key="1">
    <citation type="submission" date="2020-08" db="EMBL/GenBank/DDBJ databases">
        <title>Genomic Encyclopedia of Type Strains, Phase IV (KMG-V): Genome sequencing to study the core and pangenomes of soil and plant-associated prokaryotes.</title>
        <authorList>
            <person name="Whitman W."/>
        </authorList>
    </citation>
    <scope>NUCLEOTIDE SEQUENCE [LARGE SCALE GENOMIC DNA]</scope>
    <source>
        <strain evidence="10 11">M8UP14</strain>
    </source>
</reference>
<organism evidence="10 11">
    <name type="scientific">Granulicella aggregans</name>
    <dbReference type="NCBI Taxonomy" id="474949"/>
    <lineage>
        <taxon>Bacteria</taxon>
        <taxon>Pseudomonadati</taxon>
        <taxon>Acidobacteriota</taxon>
        <taxon>Terriglobia</taxon>
        <taxon>Terriglobales</taxon>
        <taxon>Acidobacteriaceae</taxon>
        <taxon>Granulicella</taxon>
    </lineage>
</organism>
<dbReference type="GO" id="GO:0044718">
    <property type="term" value="P:siderophore transmembrane transport"/>
    <property type="evidence" value="ECO:0007669"/>
    <property type="project" value="TreeGrafter"/>
</dbReference>
<dbReference type="Proteomes" id="UP000540989">
    <property type="component" value="Unassembled WGS sequence"/>
</dbReference>
<feature type="domain" description="TonB-dependent receptor plug" evidence="8">
    <location>
        <begin position="144"/>
        <end position="249"/>
    </location>
</feature>